<dbReference type="EMBL" id="JH993143">
    <property type="protein sequence ID" value="EKX33391.1"/>
    <property type="molecule type" value="Genomic_DNA"/>
</dbReference>
<reference evidence="4" key="3">
    <citation type="submission" date="2016-03" db="UniProtKB">
        <authorList>
            <consortium name="EnsemblProtists"/>
        </authorList>
    </citation>
    <scope>IDENTIFICATION</scope>
</reference>
<feature type="chain" id="PRO_5008769830" evidence="2">
    <location>
        <begin position="22"/>
        <end position="367"/>
    </location>
</feature>
<keyword evidence="2" id="KW-0732">Signal</keyword>
<dbReference type="InterPro" id="IPR011990">
    <property type="entry name" value="TPR-like_helical_dom_sf"/>
</dbReference>
<evidence type="ECO:0000313" key="4">
    <source>
        <dbReference type="EnsemblProtists" id="EKX33391"/>
    </source>
</evidence>
<feature type="signal peptide" evidence="2">
    <location>
        <begin position="1"/>
        <end position="21"/>
    </location>
</feature>
<dbReference type="InterPro" id="IPR019734">
    <property type="entry name" value="TPR_rpt"/>
</dbReference>
<protein>
    <submittedName>
        <fullName evidence="3 4">Uncharacterized protein</fullName>
    </submittedName>
</protein>
<feature type="repeat" description="TPR" evidence="1">
    <location>
        <begin position="152"/>
        <end position="185"/>
    </location>
</feature>
<dbReference type="HOGENOM" id="CLU_755333_0_0_1"/>
<reference evidence="3 5" key="1">
    <citation type="journal article" date="2012" name="Nature">
        <title>Algal genomes reveal evolutionary mosaicism and the fate of nucleomorphs.</title>
        <authorList>
            <consortium name="DOE Joint Genome Institute"/>
            <person name="Curtis B.A."/>
            <person name="Tanifuji G."/>
            <person name="Burki F."/>
            <person name="Gruber A."/>
            <person name="Irimia M."/>
            <person name="Maruyama S."/>
            <person name="Arias M.C."/>
            <person name="Ball S.G."/>
            <person name="Gile G.H."/>
            <person name="Hirakawa Y."/>
            <person name="Hopkins J.F."/>
            <person name="Kuo A."/>
            <person name="Rensing S.A."/>
            <person name="Schmutz J."/>
            <person name="Symeonidi A."/>
            <person name="Elias M."/>
            <person name="Eveleigh R.J."/>
            <person name="Herman E.K."/>
            <person name="Klute M.J."/>
            <person name="Nakayama T."/>
            <person name="Obornik M."/>
            <person name="Reyes-Prieto A."/>
            <person name="Armbrust E.V."/>
            <person name="Aves S.J."/>
            <person name="Beiko R.G."/>
            <person name="Coutinho P."/>
            <person name="Dacks J.B."/>
            <person name="Durnford D.G."/>
            <person name="Fast N.M."/>
            <person name="Green B.R."/>
            <person name="Grisdale C.J."/>
            <person name="Hempel F."/>
            <person name="Henrissat B."/>
            <person name="Hoppner M.P."/>
            <person name="Ishida K."/>
            <person name="Kim E."/>
            <person name="Koreny L."/>
            <person name="Kroth P.G."/>
            <person name="Liu Y."/>
            <person name="Malik S.B."/>
            <person name="Maier U.G."/>
            <person name="McRose D."/>
            <person name="Mock T."/>
            <person name="Neilson J.A."/>
            <person name="Onodera N.T."/>
            <person name="Poole A.M."/>
            <person name="Pritham E.J."/>
            <person name="Richards T.A."/>
            <person name="Rocap G."/>
            <person name="Roy S.W."/>
            <person name="Sarai C."/>
            <person name="Schaack S."/>
            <person name="Shirato S."/>
            <person name="Slamovits C.H."/>
            <person name="Spencer D.F."/>
            <person name="Suzuki S."/>
            <person name="Worden A.Z."/>
            <person name="Zauner S."/>
            <person name="Barry K."/>
            <person name="Bell C."/>
            <person name="Bharti A.K."/>
            <person name="Crow J.A."/>
            <person name="Grimwood J."/>
            <person name="Kramer R."/>
            <person name="Lindquist E."/>
            <person name="Lucas S."/>
            <person name="Salamov A."/>
            <person name="McFadden G.I."/>
            <person name="Lane C.E."/>
            <person name="Keeling P.J."/>
            <person name="Gray M.W."/>
            <person name="Grigoriev I.V."/>
            <person name="Archibald J.M."/>
        </authorList>
    </citation>
    <scope>NUCLEOTIDE SEQUENCE</scope>
    <source>
        <strain evidence="3 5">CCMP2712</strain>
    </source>
</reference>
<name>L1IAW5_GUITC</name>
<dbReference type="PROSITE" id="PS50005">
    <property type="entry name" value="TPR"/>
    <property type="match status" value="1"/>
</dbReference>
<dbReference type="EnsemblProtists" id="EKX33391">
    <property type="protein sequence ID" value="EKX33391"/>
    <property type="gene ID" value="GUITHDRAFT_147935"/>
</dbReference>
<gene>
    <name evidence="3" type="ORF">GUITHDRAFT_147935</name>
</gene>
<keyword evidence="1" id="KW-0802">TPR repeat</keyword>
<keyword evidence="5" id="KW-1185">Reference proteome</keyword>
<sequence>MVCRAVLMLLLLAMMHVELRGGEEERAVKDELEEDWPILLLLRQNAASSGRARAAKEHESRSGEARRGDIVMEEPRVWGEEIVPNEERTRHGQWTRAGYAMLQNKLDERKGDGNVKVAKMFRDAMKLKENGRWDEAIDLLQTCQAEEAGEEEYISCALGMIFSERGRNEEAMAALKKSLAIEPDCPVLHYNYGIALKDTDLNEAIKQLEISAKLNPSPEAFGALCSAKMEKDPKVKLNPRLASSWLAIAEVKAELQVTSSRGGGGERRGGSEKELSKAVKVELWKLSNQLPLHYFPELEASPWLEEEKFAWRERLLLSYRSMKEEVLSRLRRNTKESFLHQIYSSIPNFRTCRRRSIDRFLRAVGSV</sequence>
<evidence type="ECO:0000256" key="1">
    <source>
        <dbReference type="PROSITE-ProRule" id="PRU00339"/>
    </source>
</evidence>
<proteinExistence type="predicted"/>
<accession>L1IAW5</accession>
<dbReference type="GeneID" id="17290143"/>
<dbReference type="PaxDb" id="55529-EKX33391"/>
<dbReference type="RefSeq" id="XP_005820371.1">
    <property type="nucleotide sequence ID" value="XM_005820314.1"/>
</dbReference>
<dbReference type="Proteomes" id="UP000011087">
    <property type="component" value="Unassembled WGS sequence"/>
</dbReference>
<dbReference type="Gene3D" id="1.25.40.10">
    <property type="entry name" value="Tetratricopeptide repeat domain"/>
    <property type="match status" value="1"/>
</dbReference>
<evidence type="ECO:0000313" key="5">
    <source>
        <dbReference type="Proteomes" id="UP000011087"/>
    </source>
</evidence>
<organism evidence="3">
    <name type="scientific">Guillardia theta (strain CCMP2712)</name>
    <name type="common">Cryptophyte</name>
    <dbReference type="NCBI Taxonomy" id="905079"/>
    <lineage>
        <taxon>Eukaryota</taxon>
        <taxon>Cryptophyceae</taxon>
        <taxon>Pyrenomonadales</taxon>
        <taxon>Geminigeraceae</taxon>
        <taxon>Guillardia</taxon>
    </lineage>
</organism>
<evidence type="ECO:0000256" key="2">
    <source>
        <dbReference type="SAM" id="SignalP"/>
    </source>
</evidence>
<dbReference type="AlphaFoldDB" id="L1IAW5"/>
<reference evidence="5" key="2">
    <citation type="submission" date="2012-11" db="EMBL/GenBank/DDBJ databases">
        <authorList>
            <person name="Kuo A."/>
            <person name="Curtis B.A."/>
            <person name="Tanifuji G."/>
            <person name="Burki F."/>
            <person name="Gruber A."/>
            <person name="Irimia M."/>
            <person name="Maruyama S."/>
            <person name="Arias M.C."/>
            <person name="Ball S.G."/>
            <person name="Gile G.H."/>
            <person name="Hirakawa Y."/>
            <person name="Hopkins J.F."/>
            <person name="Rensing S.A."/>
            <person name="Schmutz J."/>
            <person name="Symeonidi A."/>
            <person name="Elias M."/>
            <person name="Eveleigh R.J."/>
            <person name="Herman E.K."/>
            <person name="Klute M.J."/>
            <person name="Nakayama T."/>
            <person name="Obornik M."/>
            <person name="Reyes-Prieto A."/>
            <person name="Armbrust E.V."/>
            <person name="Aves S.J."/>
            <person name="Beiko R.G."/>
            <person name="Coutinho P."/>
            <person name="Dacks J.B."/>
            <person name="Durnford D.G."/>
            <person name="Fast N.M."/>
            <person name="Green B.R."/>
            <person name="Grisdale C."/>
            <person name="Hempe F."/>
            <person name="Henrissat B."/>
            <person name="Hoppner M.P."/>
            <person name="Ishida K.-I."/>
            <person name="Kim E."/>
            <person name="Koreny L."/>
            <person name="Kroth P.G."/>
            <person name="Liu Y."/>
            <person name="Malik S.-B."/>
            <person name="Maier U.G."/>
            <person name="McRose D."/>
            <person name="Mock T."/>
            <person name="Neilson J.A."/>
            <person name="Onodera N.T."/>
            <person name="Poole A.M."/>
            <person name="Pritham E.J."/>
            <person name="Richards T.A."/>
            <person name="Rocap G."/>
            <person name="Roy S.W."/>
            <person name="Sarai C."/>
            <person name="Schaack S."/>
            <person name="Shirato S."/>
            <person name="Slamovits C.H."/>
            <person name="Spencer D.F."/>
            <person name="Suzuki S."/>
            <person name="Worden A.Z."/>
            <person name="Zauner S."/>
            <person name="Barry K."/>
            <person name="Bell C."/>
            <person name="Bharti A.K."/>
            <person name="Crow J.A."/>
            <person name="Grimwood J."/>
            <person name="Kramer R."/>
            <person name="Lindquist E."/>
            <person name="Lucas S."/>
            <person name="Salamov A."/>
            <person name="McFadden G.I."/>
            <person name="Lane C.E."/>
            <person name="Keeling P.J."/>
            <person name="Gray M.W."/>
            <person name="Grigoriev I.V."/>
            <person name="Archibald J.M."/>
        </authorList>
    </citation>
    <scope>NUCLEOTIDE SEQUENCE</scope>
    <source>
        <strain evidence="5">CCMP2712</strain>
    </source>
</reference>
<dbReference type="KEGG" id="gtt:GUITHDRAFT_147935"/>
<evidence type="ECO:0000313" key="3">
    <source>
        <dbReference type="EMBL" id="EKX33391.1"/>
    </source>
</evidence>
<dbReference type="SUPFAM" id="SSF48452">
    <property type="entry name" value="TPR-like"/>
    <property type="match status" value="1"/>
</dbReference>